<keyword evidence="3" id="KW-0479">Metal-binding</keyword>
<dbReference type="InterPro" id="IPR001757">
    <property type="entry name" value="P_typ_ATPase"/>
</dbReference>
<evidence type="ECO:0000256" key="3">
    <source>
        <dbReference type="ARBA" id="ARBA00022723"/>
    </source>
</evidence>
<feature type="transmembrane region" description="Helical" evidence="8">
    <location>
        <begin position="726"/>
        <end position="746"/>
    </location>
</feature>
<evidence type="ECO:0000313" key="11">
    <source>
        <dbReference type="Proteomes" id="UP000274131"/>
    </source>
</evidence>
<name>A0A0N4V5W8_ENTVE</name>
<sequence>MVPKNQVFVGDILKVKKDELFPADLLFLSSSEAEKQCFIGTSNIDGETNSRICHCLKCTSHLQNEEDISSFSCEITCEEPNGDVNKFSGTLTTKDGIKSSLGVFYFYIYGVRQQFRSKIALTGPQQLLLRGAVLKSTAWIYGVVLYTGHETKLQLKSTVVPQKQFSFIKKFFTTLLSSYLMLAYIQMFLRPKMEKTINQKNFVLYSILLLLLVVCAILAYIYKTWFIMNAYYLPPSSFRNSLLSSFLIFLSLFNNLVPISLMATLQLIKFLQGFLISHDVEMYDEYTDTRTSVKTSNLNDELGQVDIVICDKTGTLTNNVMKAKAFCVAGVNYDFTVSRNDLEIKQVDRETFKEFLHVLTLCNTVNLEEKGKTVNLEEKGKTVNSEEKGKGKIIYTGSSPDEVALVRAAKLLKFKLYERRSDYVTVEELGDKVEYQILNVLNFTSERKRMTVIVRCPDQTVKVYTKGAGYRMLSFAYRELDEIFYHTWEEKYKKACNCSKEDQRDKLIDECYAEIEKDLNLIGASALEDSLQEDVPETVKFVTEAGIRVWMVTGDEFETAYGTACAAGICSAQSDVLHINLEGQPPIRASIEKLITETKRLLKEGKKFLLAIKGDELQDALEESCRHELLQLLMCCHSVICHRVSSKQKAEVVKLAQDNGKNVVLAVGDGANDVPMIHAANVGVGIYGQEGLQAVNASDYSIPRFRFLKRLLFFHGVCSHQRNAKVILLFFYKNICFFLVGLWSGFFSTFSGQPFFGLASMALFNLLFSAVEPLMLGIFFIPFSEKELLTQPKNYKALKEVHYKNHKCFYLKTVNEKFSYMVFCTAFYYLKIAISTTVLHIDIPTLLHARKSKCGLLTIAEITSLFQDFLLSILMAGLHSAVLYSSSVLFVSHSALWSNGHTEGHLMLTNSYYAQAWQYVSLGADACRLFLMMFKSPSFWFALVIIPIGTLLTGFILKALFWALVALLSEPLTADRYGSNETLYPESSRLETEQLVAHDEEGDINEYEMTFKSFRSEVCGRTVKNLETSP</sequence>
<dbReference type="WBParaSite" id="EVEC_0000563701-mRNA-1">
    <property type="protein sequence ID" value="EVEC_0000563701-mRNA-1"/>
    <property type="gene ID" value="EVEC_0000563701"/>
</dbReference>
<evidence type="ECO:0000259" key="9">
    <source>
        <dbReference type="Pfam" id="PF16212"/>
    </source>
</evidence>
<dbReference type="SFLD" id="SFLDG00002">
    <property type="entry name" value="C1.7:_P-type_atpase_like"/>
    <property type="match status" value="1"/>
</dbReference>
<evidence type="ECO:0000256" key="8">
    <source>
        <dbReference type="SAM" id="Phobius"/>
    </source>
</evidence>
<evidence type="ECO:0000313" key="10">
    <source>
        <dbReference type="EMBL" id="VDD90497.1"/>
    </source>
</evidence>
<dbReference type="PRINTS" id="PR00119">
    <property type="entry name" value="CATATPASE"/>
</dbReference>
<dbReference type="Pfam" id="PF13246">
    <property type="entry name" value="Cation_ATPase"/>
    <property type="match status" value="1"/>
</dbReference>
<dbReference type="SUPFAM" id="SSF81653">
    <property type="entry name" value="Calcium ATPase, transduction domain A"/>
    <property type="match status" value="1"/>
</dbReference>
<reference evidence="12" key="1">
    <citation type="submission" date="2016-04" db="UniProtKB">
        <authorList>
            <consortium name="WormBaseParasite"/>
        </authorList>
    </citation>
    <scope>IDENTIFICATION</scope>
</reference>
<gene>
    <name evidence="10" type="ORF">EVEC_LOCUS5248</name>
</gene>
<accession>A0A0N4V5W8</accession>
<evidence type="ECO:0000256" key="5">
    <source>
        <dbReference type="ARBA" id="ARBA00022967"/>
    </source>
</evidence>
<dbReference type="GO" id="GO:0016887">
    <property type="term" value="F:ATP hydrolysis activity"/>
    <property type="evidence" value="ECO:0007669"/>
    <property type="project" value="InterPro"/>
</dbReference>
<dbReference type="InterPro" id="IPR044492">
    <property type="entry name" value="P_typ_ATPase_HD_dom"/>
</dbReference>
<evidence type="ECO:0000313" key="12">
    <source>
        <dbReference type="WBParaSite" id="EVEC_0000563701-mRNA-1"/>
    </source>
</evidence>
<evidence type="ECO:0000256" key="4">
    <source>
        <dbReference type="ARBA" id="ARBA00022842"/>
    </source>
</evidence>
<evidence type="ECO:0000256" key="6">
    <source>
        <dbReference type="ARBA" id="ARBA00022989"/>
    </source>
</evidence>
<proteinExistence type="predicted"/>
<keyword evidence="11" id="KW-1185">Reference proteome</keyword>
<dbReference type="PANTHER" id="PTHR24092">
    <property type="entry name" value="PROBABLE PHOSPHOLIPID-TRANSPORTING ATPASE"/>
    <property type="match status" value="1"/>
</dbReference>
<dbReference type="Gene3D" id="3.40.50.1000">
    <property type="entry name" value="HAD superfamily/HAD-like"/>
    <property type="match status" value="1"/>
</dbReference>
<dbReference type="Proteomes" id="UP000274131">
    <property type="component" value="Unassembled WGS sequence"/>
</dbReference>
<dbReference type="OrthoDB" id="377733at2759"/>
<dbReference type="InterPro" id="IPR032630">
    <property type="entry name" value="P_typ_ATPase_c"/>
</dbReference>
<dbReference type="SUPFAM" id="SSF81665">
    <property type="entry name" value="Calcium ATPase, transmembrane domain M"/>
    <property type="match status" value="1"/>
</dbReference>
<keyword evidence="2 8" id="KW-0812">Transmembrane</keyword>
<feature type="transmembrane region" description="Helical" evidence="8">
    <location>
        <begin position="167"/>
        <end position="189"/>
    </location>
</feature>
<dbReference type="NCBIfam" id="TIGR01494">
    <property type="entry name" value="ATPase_P-type"/>
    <property type="match status" value="1"/>
</dbReference>
<dbReference type="SFLD" id="SFLDS00003">
    <property type="entry name" value="Haloacid_Dehalogenase"/>
    <property type="match status" value="1"/>
</dbReference>
<organism evidence="12">
    <name type="scientific">Enterobius vermicularis</name>
    <name type="common">Human pinworm</name>
    <dbReference type="NCBI Taxonomy" id="51028"/>
    <lineage>
        <taxon>Eukaryota</taxon>
        <taxon>Metazoa</taxon>
        <taxon>Ecdysozoa</taxon>
        <taxon>Nematoda</taxon>
        <taxon>Chromadorea</taxon>
        <taxon>Rhabditida</taxon>
        <taxon>Spirurina</taxon>
        <taxon>Oxyuridomorpha</taxon>
        <taxon>Oxyuroidea</taxon>
        <taxon>Oxyuridae</taxon>
        <taxon>Enterobius</taxon>
    </lineage>
</organism>
<dbReference type="SFLD" id="SFLDF00027">
    <property type="entry name" value="p-type_atpase"/>
    <property type="match status" value="1"/>
</dbReference>
<dbReference type="GO" id="GO:0045332">
    <property type="term" value="P:phospholipid translocation"/>
    <property type="evidence" value="ECO:0007669"/>
    <property type="project" value="TreeGrafter"/>
</dbReference>
<keyword evidence="5" id="KW-1278">Translocase</keyword>
<dbReference type="InterPro" id="IPR023298">
    <property type="entry name" value="ATPase_P-typ_TM_dom_sf"/>
</dbReference>
<dbReference type="PROSITE" id="PS00154">
    <property type="entry name" value="ATPASE_E1_E2"/>
    <property type="match status" value="1"/>
</dbReference>
<keyword evidence="7 8" id="KW-0472">Membrane</keyword>
<dbReference type="InterPro" id="IPR023214">
    <property type="entry name" value="HAD_sf"/>
</dbReference>
<feature type="transmembrane region" description="Helical" evidence="8">
    <location>
        <begin position="242"/>
        <end position="268"/>
    </location>
</feature>
<evidence type="ECO:0000256" key="2">
    <source>
        <dbReference type="ARBA" id="ARBA00022692"/>
    </source>
</evidence>
<comment type="subcellular location">
    <subcellularLocation>
        <location evidence="1">Membrane</location>
        <topology evidence="1">Multi-pass membrane protein</topology>
    </subcellularLocation>
</comment>
<dbReference type="STRING" id="51028.A0A0N4V5W8"/>
<dbReference type="InterPro" id="IPR036412">
    <property type="entry name" value="HAD-like_sf"/>
</dbReference>
<dbReference type="InterPro" id="IPR008250">
    <property type="entry name" value="ATPase_P-typ_transduc_dom_A_sf"/>
</dbReference>
<dbReference type="AlphaFoldDB" id="A0A0N4V5W8"/>
<reference evidence="10 11" key="2">
    <citation type="submission" date="2018-10" db="EMBL/GenBank/DDBJ databases">
        <authorList>
            <consortium name="Pathogen Informatics"/>
        </authorList>
    </citation>
    <scope>NUCLEOTIDE SEQUENCE [LARGE SCALE GENOMIC DNA]</scope>
</reference>
<feature type="transmembrane region" description="Helical" evidence="8">
    <location>
        <begin position="758"/>
        <end position="783"/>
    </location>
</feature>
<dbReference type="InterPro" id="IPR018303">
    <property type="entry name" value="ATPase_P-typ_P_site"/>
</dbReference>
<evidence type="ECO:0000256" key="1">
    <source>
        <dbReference type="ARBA" id="ARBA00004141"/>
    </source>
</evidence>
<dbReference type="GO" id="GO:0005524">
    <property type="term" value="F:ATP binding"/>
    <property type="evidence" value="ECO:0007669"/>
    <property type="project" value="InterPro"/>
</dbReference>
<keyword evidence="4" id="KW-0460">Magnesium</keyword>
<dbReference type="EMBL" id="UXUI01008102">
    <property type="protein sequence ID" value="VDD90497.1"/>
    <property type="molecule type" value="Genomic_DNA"/>
</dbReference>
<feature type="transmembrane region" description="Helical" evidence="8">
    <location>
        <begin position="869"/>
        <end position="891"/>
    </location>
</feature>
<dbReference type="Pfam" id="PF16212">
    <property type="entry name" value="PhoLip_ATPase_C"/>
    <property type="match status" value="1"/>
</dbReference>
<feature type="domain" description="P-type ATPase C-terminal" evidence="9">
    <location>
        <begin position="695"/>
        <end position="960"/>
    </location>
</feature>
<dbReference type="InterPro" id="IPR023299">
    <property type="entry name" value="ATPase_P-typ_cyto_dom_N"/>
</dbReference>
<dbReference type="GO" id="GO:0005886">
    <property type="term" value="C:plasma membrane"/>
    <property type="evidence" value="ECO:0007669"/>
    <property type="project" value="TreeGrafter"/>
</dbReference>
<dbReference type="GO" id="GO:0046872">
    <property type="term" value="F:metal ion binding"/>
    <property type="evidence" value="ECO:0007669"/>
    <property type="project" value="UniProtKB-KW"/>
</dbReference>
<evidence type="ECO:0000256" key="7">
    <source>
        <dbReference type="ARBA" id="ARBA00023136"/>
    </source>
</evidence>
<dbReference type="SUPFAM" id="SSF56784">
    <property type="entry name" value="HAD-like"/>
    <property type="match status" value="1"/>
</dbReference>
<dbReference type="SUPFAM" id="SSF81660">
    <property type="entry name" value="Metal cation-transporting ATPase, ATP-binding domain N"/>
    <property type="match status" value="1"/>
</dbReference>
<feature type="transmembrane region" description="Helical" evidence="8">
    <location>
        <begin position="201"/>
        <end position="222"/>
    </location>
</feature>
<feature type="transmembrane region" description="Helical" evidence="8">
    <location>
        <begin position="939"/>
        <end position="968"/>
    </location>
</feature>
<dbReference type="Gene3D" id="2.70.150.10">
    <property type="entry name" value="Calcium-transporting ATPase, cytoplasmic transduction domain A"/>
    <property type="match status" value="1"/>
</dbReference>
<dbReference type="PANTHER" id="PTHR24092:SF150">
    <property type="entry name" value="PHOSPHOLIPID-TRANSPORTING ATPASE"/>
    <property type="match status" value="1"/>
</dbReference>
<keyword evidence="6 8" id="KW-1133">Transmembrane helix</keyword>
<dbReference type="GO" id="GO:0140326">
    <property type="term" value="F:ATPase-coupled intramembrane lipid transporter activity"/>
    <property type="evidence" value="ECO:0007669"/>
    <property type="project" value="TreeGrafter"/>
</dbReference>
<protein>
    <submittedName>
        <fullName evidence="12">PhoLip_ATPase_C domain-containing protein</fullName>
    </submittedName>
</protein>
<dbReference type="Gene3D" id="3.40.1110.10">
    <property type="entry name" value="Calcium-transporting ATPase, cytoplasmic domain N"/>
    <property type="match status" value="1"/>
</dbReference>